<protein>
    <recommendedName>
        <fullName evidence="6">Methylamine utilisation protein MauE domain-containing protein</fullName>
    </recommendedName>
</protein>
<evidence type="ECO:0000256" key="4">
    <source>
        <dbReference type="ARBA" id="ARBA00023136"/>
    </source>
</evidence>
<keyword evidence="8" id="KW-1185">Reference proteome</keyword>
<dbReference type="Proteomes" id="UP000320643">
    <property type="component" value="Unassembled WGS sequence"/>
</dbReference>
<evidence type="ECO:0000256" key="2">
    <source>
        <dbReference type="ARBA" id="ARBA00022692"/>
    </source>
</evidence>
<reference evidence="7 8" key="1">
    <citation type="submission" date="2019-07" db="EMBL/GenBank/DDBJ databases">
        <title>Flavobacterium sp. nov., isolated from glacier ice.</title>
        <authorList>
            <person name="Liu Q."/>
            <person name="Xin Y.-H."/>
        </authorList>
    </citation>
    <scope>NUCLEOTIDE SEQUENCE [LARGE SCALE GENOMIC DNA]</scope>
    <source>
        <strain evidence="7 8">ZT4R6</strain>
    </source>
</reference>
<accession>A0A552UZI3</accession>
<name>A0A552UZI3_9FLAO</name>
<organism evidence="7 8">
    <name type="scientific">Flavobacterium zepuense</name>
    <dbReference type="NCBI Taxonomy" id="2593302"/>
    <lineage>
        <taxon>Bacteria</taxon>
        <taxon>Pseudomonadati</taxon>
        <taxon>Bacteroidota</taxon>
        <taxon>Flavobacteriia</taxon>
        <taxon>Flavobacteriales</taxon>
        <taxon>Flavobacteriaceae</taxon>
        <taxon>Flavobacterium</taxon>
    </lineage>
</organism>
<dbReference type="EMBL" id="VJVZ01000008">
    <property type="protein sequence ID" value="TRW23621.1"/>
    <property type="molecule type" value="Genomic_DNA"/>
</dbReference>
<dbReference type="InterPro" id="IPR009908">
    <property type="entry name" value="Methylamine_util_MauE"/>
</dbReference>
<feature type="transmembrane region" description="Helical" evidence="5">
    <location>
        <begin position="78"/>
        <end position="100"/>
    </location>
</feature>
<dbReference type="GO" id="GO:0030416">
    <property type="term" value="P:methylamine metabolic process"/>
    <property type="evidence" value="ECO:0007669"/>
    <property type="project" value="InterPro"/>
</dbReference>
<evidence type="ECO:0000259" key="6">
    <source>
        <dbReference type="Pfam" id="PF07291"/>
    </source>
</evidence>
<evidence type="ECO:0000313" key="8">
    <source>
        <dbReference type="Proteomes" id="UP000320643"/>
    </source>
</evidence>
<evidence type="ECO:0000256" key="3">
    <source>
        <dbReference type="ARBA" id="ARBA00022989"/>
    </source>
</evidence>
<dbReference type="RefSeq" id="WP_143373878.1">
    <property type="nucleotide sequence ID" value="NZ_VJVZ01000008.1"/>
</dbReference>
<gene>
    <name evidence="7" type="ORF">FMM05_13245</name>
</gene>
<keyword evidence="3 5" id="KW-1133">Transmembrane helix</keyword>
<evidence type="ECO:0000256" key="5">
    <source>
        <dbReference type="SAM" id="Phobius"/>
    </source>
</evidence>
<dbReference type="GO" id="GO:0016020">
    <property type="term" value="C:membrane"/>
    <property type="evidence" value="ECO:0007669"/>
    <property type="project" value="UniProtKB-SubCell"/>
</dbReference>
<feature type="transmembrane region" description="Helical" evidence="5">
    <location>
        <begin position="50"/>
        <end position="71"/>
    </location>
</feature>
<dbReference type="AlphaFoldDB" id="A0A552UZI3"/>
<comment type="caution">
    <text evidence="7">The sequence shown here is derived from an EMBL/GenBank/DDBJ whole genome shotgun (WGS) entry which is preliminary data.</text>
</comment>
<proteinExistence type="predicted"/>
<sequence length="145" mass="16592">MRFLALFKKVIIELVCLSYILLFVYAATSKLIDYENFTVQLGQSPMLSALAEWIAPIILVSEFLLSILLLFPKYRLFALYAAFSLMVMFTTYISIILHYASYVPCSCGGILEKMGWSEHLYFNIFFILLAITGVLFYPPTQKSVI</sequence>
<feature type="transmembrane region" description="Helical" evidence="5">
    <location>
        <begin position="120"/>
        <end position="137"/>
    </location>
</feature>
<dbReference type="OrthoDB" id="673785at2"/>
<evidence type="ECO:0000313" key="7">
    <source>
        <dbReference type="EMBL" id="TRW23621.1"/>
    </source>
</evidence>
<evidence type="ECO:0000256" key="1">
    <source>
        <dbReference type="ARBA" id="ARBA00004141"/>
    </source>
</evidence>
<feature type="domain" description="Methylamine utilisation protein MauE" evidence="6">
    <location>
        <begin position="9"/>
        <end position="135"/>
    </location>
</feature>
<dbReference type="Pfam" id="PF07291">
    <property type="entry name" value="MauE"/>
    <property type="match status" value="1"/>
</dbReference>
<keyword evidence="4 5" id="KW-0472">Membrane</keyword>
<keyword evidence="2 5" id="KW-0812">Transmembrane</keyword>
<comment type="subcellular location">
    <subcellularLocation>
        <location evidence="1">Membrane</location>
        <topology evidence="1">Multi-pass membrane protein</topology>
    </subcellularLocation>
</comment>